<comment type="caution">
    <text evidence="2">The sequence shown here is derived from an EMBL/GenBank/DDBJ whole genome shotgun (WGS) entry which is preliminary data.</text>
</comment>
<gene>
    <name evidence="2" type="ORF">FVW20_08000</name>
</gene>
<dbReference type="InterPro" id="IPR013619">
    <property type="entry name" value="DUF1737"/>
</dbReference>
<accession>A0ABS0J3E3</accession>
<sequence length="68" mass="7630">MKLYRYLTGPDDSAFCHRVTEALNKGWQLHGGPTLTYDTERKQVIAGQAVVKDVEDEDYVPGMDLSAQ</sequence>
<evidence type="ECO:0000259" key="1">
    <source>
        <dbReference type="Pfam" id="PF08410"/>
    </source>
</evidence>
<feature type="domain" description="DUF1737" evidence="1">
    <location>
        <begin position="1"/>
        <end position="53"/>
    </location>
</feature>
<dbReference type="Proteomes" id="UP001194469">
    <property type="component" value="Unassembled WGS sequence"/>
</dbReference>
<proteinExistence type="predicted"/>
<reference evidence="2 3" key="1">
    <citation type="submission" date="2019-08" db="EMBL/GenBank/DDBJ databases">
        <authorList>
            <person name="Luo N."/>
        </authorList>
    </citation>
    <scope>NUCLEOTIDE SEQUENCE [LARGE SCALE GENOMIC DNA]</scope>
    <source>
        <strain evidence="2 3">NCIMB 9442</strain>
    </source>
</reference>
<evidence type="ECO:0000313" key="2">
    <source>
        <dbReference type="EMBL" id="MBG3876954.1"/>
    </source>
</evidence>
<dbReference type="RefSeq" id="WP_196609001.1">
    <property type="nucleotide sequence ID" value="NZ_VRYY01000198.1"/>
</dbReference>
<protein>
    <submittedName>
        <fullName evidence="2">DUF1737 domain-containing protein</fullName>
    </submittedName>
</protein>
<keyword evidence="3" id="KW-1185">Reference proteome</keyword>
<dbReference type="EMBL" id="VRYY01000198">
    <property type="protein sequence ID" value="MBG3876954.1"/>
    <property type="molecule type" value="Genomic_DNA"/>
</dbReference>
<organism evidence="2 3">
    <name type="scientific">Nitratidesulfovibrio oxamicus</name>
    <dbReference type="NCBI Taxonomy" id="32016"/>
    <lineage>
        <taxon>Bacteria</taxon>
        <taxon>Pseudomonadati</taxon>
        <taxon>Thermodesulfobacteriota</taxon>
        <taxon>Desulfovibrionia</taxon>
        <taxon>Desulfovibrionales</taxon>
        <taxon>Desulfovibrionaceae</taxon>
        <taxon>Nitratidesulfovibrio</taxon>
    </lineage>
</organism>
<evidence type="ECO:0000313" key="3">
    <source>
        <dbReference type="Proteomes" id="UP001194469"/>
    </source>
</evidence>
<name>A0ABS0J3E3_9BACT</name>
<dbReference type="Pfam" id="PF08410">
    <property type="entry name" value="DUF1737"/>
    <property type="match status" value="1"/>
</dbReference>